<evidence type="ECO:0000256" key="5">
    <source>
        <dbReference type="PIRSR" id="PIRSR000171-1"/>
    </source>
</evidence>
<feature type="binding site" evidence="6">
    <location>
        <position position="237"/>
    </location>
    <ligand>
        <name>FAD</name>
        <dbReference type="ChEBI" id="CHEBI:57692"/>
    </ligand>
</feature>
<keyword evidence="4" id="KW-0560">Oxidoreductase</keyword>
<dbReference type="SUPFAM" id="SSF51905">
    <property type="entry name" value="FAD/NAD(P)-binding domain"/>
    <property type="match status" value="1"/>
</dbReference>
<dbReference type="PIRSF" id="PIRSF000171">
    <property type="entry name" value="SDHA_APRA_LASPO"/>
    <property type="match status" value="1"/>
</dbReference>
<evidence type="ECO:0000259" key="8">
    <source>
        <dbReference type="Pfam" id="PF02910"/>
    </source>
</evidence>
<dbReference type="Gene3D" id="3.90.700.10">
    <property type="entry name" value="Succinate dehydrogenase/fumarate reductase flavoprotein, catalytic domain"/>
    <property type="match status" value="1"/>
</dbReference>
<dbReference type="Gene3D" id="1.20.58.100">
    <property type="entry name" value="Fumarate reductase/succinate dehydrogenase flavoprotein-like, C-terminal domain"/>
    <property type="match status" value="1"/>
</dbReference>
<feature type="binding site" evidence="6">
    <location>
        <position position="434"/>
    </location>
    <ligand>
        <name>substrate</name>
    </ligand>
</feature>
<protein>
    <submittedName>
        <fullName evidence="9">Succinate dehydrogenase flavoprotein subunit</fullName>
    </submittedName>
</protein>
<evidence type="ECO:0000256" key="2">
    <source>
        <dbReference type="ARBA" id="ARBA00022630"/>
    </source>
</evidence>
<evidence type="ECO:0000313" key="10">
    <source>
        <dbReference type="Proteomes" id="UP000598174"/>
    </source>
</evidence>
<feature type="binding site" evidence="6">
    <location>
        <begin position="16"/>
        <end position="21"/>
    </location>
    <ligand>
        <name>FAD</name>
        <dbReference type="ChEBI" id="CHEBI:57692"/>
    </ligand>
</feature>
<name>A0A919IV58_9ACTN</name>
<dbReference type="RefSeq" id="WP_203815343.1">
    <property type="nucleotide sequence ID" value="NZ_BAAABP010000014.1"/>
</dbReference>
<dbReference type="FunFam" id="3.90.700.10:FF:000005">
    <property type="entry name" value="Succinate dehydrogenase flavoprotein subunit"/>
    <property type="match status" value="1"/>
</dbReference>
<dbReference type="GO" id="GO:0033765">
    <property type="term" value="F:steroid dehydrogenase activity, acting on the CH-CH group of donors"/>
    <property type="evidence" value="ECO:0007669"/>
    <property type="project" value="UniProtKB-ARBA"/>
</dbReference>
<evidence type="ECO:0000313" key="9">
    <source>
        <dbReference type="EMBL" id="GIE08708.1"/>
    </source>
</evidence>
<dbReference type="NCBIfam" id="NF005866">
    <property type="entry name" value="PRK07803.1"/>
    <property type="match status" value="1"/>
</dbReference>
<evidence type="ECO:0000256" key="1">
    <source>
        <dbReference type="ARBA" id="ARBA00001974"/>
    </source>
</evidence>
<reference evidence="9" key="1">
    <citation type="submission" date="2021-01" db="EMBL/GenBank/DDBJ databases">
        <title>Whole genome shotgun sequence of Actinoplanes ferrugineus NBRC 15555.</title>
        <authorList>
            <person name="Komaki H."/>
            <person name="Tamura T."/>
        </authorList>
    </citation>
    <scope>NUCLEOTIDE SEQUENCE</scope>
    <source>
        <strain evidence="9">NBRC 15555</strain>
    </source>
</reference>
<keyword evidence="3 6" id="KW-0274">FAD</keyword>
<sequence length="642" mass="70386">MTTRIERHHYDVVVIGAGGAGLRAAIEARLAGKRTAIISKSLFGKAHTVMAEGGAAAAMGNANSKDNWMVHFRDTMRGGKFLNNFRMAELHAKEAPERIWELETYGALFDRTKDGKISQRNFGGHEYPRLAHVGDRTGLELIRTLQQKIVSLQQEDFAETGSYDSRIKVFAETTITELLLDGSESADGGAVKVAGAFGYYRETGEFLLFETPAVVLATGGVGRSYKVTSNSWEYTGDGHALALRAGATLINMEFLQFHPTGMVWPPSVKGILVTESVRGDGGVLRNSDGKRFMFEYVPDVFRKQYAETEEEADRWYTDPENNRRPPELLPRDEVARAINNEVKEGRGTQAGGVFLDVSTRMPAETIIKRLPSMHHQFKELADVDITKQPMEVGPTCHYVMGGVEVDPDSAAAAGSVIGLFAAGEVSGGMHGSNRLGGNSLSDLLVFGKRAGEHASAYVDALGKRPKVATSDVEAALEVALAPLNRQGGENPYTLQQDLQAVMGDLVGIIRREGELTDALKRLQELKVRVANVGAAGGRQYNPGWHLALDLRNMMVVSECTAKAALEREESRGGHTREDFPGMNPKWRQVNLVCSLDKSGDVHLEHKPLPKMRGELINLFDRTELAKYLTEDELTEFDALEAK</sequence>
<dbReference type="InterPro" id="IPR003953">
    <property type="entry name" value="FAD-dep_OxRdtase_2_FAD-bd"/>
</dbReference>
<dbReference type="Proteomes" id="UP000598174">
    <property type="component" value="Unassembled WGS sequence"/>
</dbReference>
<evidence type="ECO:0000256" key="6">
    <source>
        <dbReference type="PIRSR" id="PIRSR630664-51"/>
    </source>
</evidence>
<dbReference type="Pfam" id="PF02910">
    <property type="entry name" value="Succ_DH_flav_C"/>
    <property type="match status" value="1"/>
</dbReference>
<feature type="domain" description="Fumarate reductase/succinate dehydrogenase flavoprotein-like C-terminal" evidence="8">
    <location>
        <begin position="496"/>
        <end position="608"/>
    </location>
</feature>
<feature type="active site" description="Proton acceptor" evidence="5">
    <location>
        <position position="331"/>
    </location>
</feature>
<evidence type="ECO:0000256" key="4">
    <source>
        <dbReference type="ARBA" id="ARBA00023002"/>
    </source>
</evidence>
<dbReference type="EMBL" id="BOMM01000002">
    <property type="protein sequence ID" value="GIE08708.1"/>
    <property type="molecule type" value="Genomic_DNA"/>
</dbReference>
<dbReference type="FunFam" id="3.50.50.60:FF:000026">
    <property type="entry name" value="Succinate dehydrogenase flavoprotein subunit"/>
    <property type="match status" value="1"/>
</dbReference>
<dbReference type="Pfam" id="PF00890">
    <property type="entry name" value="FAD_binding_2"/>
    <property type="match status" value="1"/>
</dbReference>
<dbReference type="AlphaFoldDB" id="A0A919IV58"/>
<dbReference type="InterPro" id="IPR015939">
    <property type="entry name" value="Fum_Rdtase/Succ_DH_flav-like_C"/>
</dbReference>
<evidence type="ECO:0000256" key="3">
    <source>
        <dbReference type="ARBA" id="ARBA00022827"/>
    </source>
</evidence>
<keyword evidence="2 6" id="KW-0285">Flavoprotein</keyword>
<feature type="binding site" evidence="6">
    <location>
        <begin position="439"/>
        <end position="440"/>
    </location>
    <ligand>
        <name>FAD</name>
        <dbReference type="ChEBI" id="CHEBI:57692"/>
    </ligand>
</feature>
<evidence type="ECO:0000259" key="7">
    <source>
        <dbReference type="Pfam" id="PF00890"/>
    </source>
</evidence>
<dbReference type="InterPro" id="IPR027477">
    <property type="entry name" value="Succ_DH/fumarate_Rdtase_cat_sf"/>
</dbReference>
<dbReference type="InterPro" id="IPR036188">
    <property type="entry name" value="FAD/NAD-bd_sf"/>
</dbReference>
<organism evidence="9 10">
    <name type="scientific">Paractinoplanes ferrugineus</name>
    <dbReference type="NCBI Taxonomy" id="113564"/>
    <lineage>
        <taxon>Bacteria</taxon>
        <taxon>Bacillati</taxon>
        <taxon>Actinomycetota</taxon>
        <taxon>Actinomycetes</taxon>
        <taxon>Micromonosporales</taxon>
        <taxon>Micromonosporaceae</taxon>
        <taxon>Paractinoplanes</taxon>
    </lineage>
</organism>
<feature type="binding site" evidence="6">
    <location>
        <position position="258"/>
    </location>
    <ligand>
        <name>substrate</name>
    </ligand>
</feature>
<dbReference type="SUPFAM" id="SSF46977">
    <property type="entry name" value="Succinate dehydrogenase/fumarate reductase flavoprotein C-terminal domain"/>
    <property type="match status" value="1"/>
</dbReference>
<feature type="binding site" evidence="6">
    <location>
        <begin position="39"/>
        <end position="54"/>
    </location>
    <ligand>
        <name>FAD</name>
        <dbReference type="ChEBI" id="CHEBI:57692"/>
    </ligand>
</feature>
<accession>A0A919IV58</accession>
<dbReference type="Gene3D" id="3.50.50.60">
    <property type="entry name" value="FAD/NAD(P)-binding domain"/>
    <property type="match status" value="1"/>
</dbReference>
<comment type="cofactor">
    <cofactor evidence="1 6">
        <name>FAD</name>
        <dbReference type="ChEBI" id="CHEBI:57692"/>
    </cofactor>
</comment>
<feature type="binding site" evidence="6">
    <location>
        <position position="274"/>
    </location>
    <ligand>
        <name>substrate</name>
    </ligand>
</feature>
<dbReference type="PANTHER" id="PTHR11632:SF51">
    <property type="entry name" value="SUCCINATE DEHYDROGENASE [UBIQUINONE] FLAVOPROTEIN SUBUNIT, MITOCHONDRIAL"/>
    <property type="match status" value="1"/>
</dbReference>
<feature type="domain" description="FAD-dependent oxidoreductase 2 FAD-binding" evidence="7">
    <location>
        <begin position="11"/>
        <end position="440"/>
    </location>
</feature>
<proteinExistence type="predicted"/>
<dbReference type="InterPro" id="IPR037099">
    <property type="entry name" value="Fum_R/Succ_DH_flav-like_C_sf"/>
</dbReference>
<dbReference type="InterPro" id="IPR030664">
    <property type="entry name" value="SdhA/FrdA/AprA"/>
</dbReference>
<dbReference type="PANTHER" id="PTHR11632">
    <property type="entry name" value="SUCCINATE DEHYDROGENASE 2 FLAVOPROTEIN SUBUNIT"/>
    <property type="match status" value="1"/>
</dbReference>
<keyword evidence="10" id="KW-1185">Reference proteome</keyword>
<feature type="binding site" evidence="6">
    <location>
        <position position="424"/>
    </location>
    <ligand>
        <name>FAD</name>
        <dbReference type="ChEBI" id="CHEBI:57692"/>
    </ligand>
</feature>
<comment type="caution">
    <text evidence="9">The sequence shown here is derived from an EMBL/GenBank/DDBJ whole genome shotgun (WGS) entry which is preliminary data.</text>
</comment>
<feature type="binding site" evidence="6">
    <location>
        <position position="397"/>
    </location>
    <ligand>
        <name>substrate</name>
    </ligand>
</feature>
<dbReference type="SUPFAM" id="SSF56425">
    <property type="entry name" value="Succinate dehydrogenase/fumarate reductase flavoprotein, catalytic domain"/>
    <property type="match status" value="1"/>
</dbReference>
<gene>
    <name evidence="9" type="primary">sdhA_1</name>
    <name evidence="9" type="ORF">Afe05nite_05480</name>
</gene>